<gene>
    <name evidence="2" type="ORF">CIK00_03505</name>
</gene>
<evidence type="ECO:0000256" key="1">
    <source>
        <dbReference type="SAM" id="MobiDB-lite"/>
    </source>
</evidence>
<organism evidence="2 3">
    <name type="scientific">Photobacterium carnosum</name>
    <dbReference type="NCBI Taxonomy" id="2023717"/>
    <lineage>
        <taxon>Bacteria</taxon>
        <taxon>Pseudomonadati</taxon>
        <taxon>Pseudomonadota</taxon>
        <taxon>Gammaproteobacteria</taxon>
        <taxon>Vibrionales</taxon>
        <taxon>Vibrionaceae</taxon>
        <taxon>Photobacterium</taxon>
    </lineage>
</organism>
<keyword evidence="3" id="KW-1185">Reference proteome</keyword>
<proteinExistence type="predicted"/>
<evidence type="ECO:0000313" key="2">
    <source>
        <dbReference type="EMBL" id="PLC59349.1"/>
    </source>
</evidence>
<dbReference type="InterPro" id="IPR011856">
    <property type="entry name" value="tRNA_endonuc-like_dom_sf"/>
</dbReference>
<feature type="region of interest" description="Disordered" evidence="1">
    <location>
        <begin position="15"/>
        <end position="54"/>
    </location>
</feature>
<sequence length="238" mass="26585">MAVLSITERQKLLSNSRYSKSSSKRNTLPTGKSASTNARASTDKPSNSNSNRKMSLAEYKKEVAALELSEDSIYAREVKRLDANPVIKNKMLEHYEQCLYFKWLLNNHPQICDVAASVPNGSKRVGMDGYSLSAEGLNKGWPDVQIMYPANNKFGLFIEFKRQPCGYSCRSSAQAAPKERQKSIIRKLNTMGYLATFAFGCAEAIKITEQYLLNGTLPTDLFFDNNCHQLSATNDTQA</sequence>
<name>A0A2N4UWG8_9GAMM</name>
<accession>A0A2N4UWG8</accession>
<dbReference type="AlphaFoldDB" id="A0A2N4UWG8"/>
<dbReference type="RefSeq" id="WP_101767551.1">
    <property type="nucleotide sequence ID" value="NZ_BPPU01000003.1"/>
</dbReference>
<evidence type="ECO:0000313" key="3">
    <source>
        <dbReference type="Proteomes" id="UP000234420"/>
    </source>
</evidence>
<evidence type="ECO:0008006" key="4">
    <source>
        <dbReference type="Google" id="ProtNLM"/>
    </source>
</evidence>
<dbReference type="GO" id="GO:0003676">
    <property type="term" value="F:nucleic acid binding"/>
    <property type="evidence" value="ECO:0007669"/>
    <property type="project" value="InterPro"/>
</dbReference>
<dbReference type="EMBL" id="NPIB01000002">
    <property type="protein sequence ID" value="PLC59349.1"/>
    <property type="molecule type" value="Genomic_DNA"/>
</dbReference>
<reference evidence="2 3" key="1">
    <citation type="journal article" date="2018" name="Syst. Appl. Microbiol.">
        <title>Photobacterium carnosum sp. nov., isolated from spoiled modified atmosphere packaged poultry meat.</title>
        <authorList>
            <person name="Hilgarth M."/>
            <person name="Fuertes S."/>
            <person name="Ehrmann M."/>
            <person name="Vogel R.F."/>
        </authorList>
    </citation>
    <scope>NUCLEOTIDE SEQUENCE [LARGE SCALE GENOMIC DNA]</scope>
    <source>
        <strain evidence="2 3">TMW 2.2021</strain>
    </source>
</reference>
<comment type="caution">
    <text evidence="2">The sequence shown here is derived from an EMBL/GenBank/DDBJ whole genome shotgun (WGS) entry which is preliminary data.</text>
</comment>
<protein>
    <recommendedName>
        <fullName evidence="4">VRR-NUC domain-containing protein</fullName>
    </recommendedName>
</protein>
<feature type="compositionally biased region" description="Polar residues" evidence="1">
    <location>
        <begin position="27"/>
        <end position="53"/>
    </location>
</feature>
<dbReference type="Gene3D" id="3.40.1350.10">
    <property type="match status" value="1"/>
</dbReference>
<dbReference type="GeneID" id="69966043"/>
<feature type="compositionally biased region" description="Low complexity" evidence="1">
    <location>
        <begin position="15"/>
        <end position="26"/>
    </location>
</feature>
<dbReference type="Proteomes" id="UP000234420">
    <property type="component" value="Unassembled WGS sequence"/>
</dbReference>